<proteinExistence type="predicted"/>
<evidence type="ECO:0000313" key="1">
    <source>
        <dbReference type="EMBL" id="JAR89162.1"/>
    </source>
</evidence>
<reference evidence="1" key="1">
    <citation type="journal article" date="2018" name="PLoS Negl. Trop. Dis.">
        <title>Sialome diversity of ticks revealed by RNAseq of single tick salivary glands.</title>
        <authorList>
            <person name="Perner J."/>
            <person name="Kropackova S."/>
            <person name="Kopacek P."/>
            <person name="Ribeiro J.M."/>
        </authorList>
    </citation>
    <scope>NUCLEOTIDE SEQUENCE</scope>
    <source>
        <strain evidence="1">Siblings of single egg batch collected in Ceske Budejovice</strain>
        <tissue evidence="1">Salivary glands</tissue>
    </source>
</reference>
<accession>A0A147BFF8</accession>
<feature type="non-terminal residue" evidence="1">
    <location>
        <position position="1"/>
    </location>
</feature>
<name>A0A147BFF8_IXORI</name>
<protein>
    <submittedName>
        <fullName evidence="1">Putative secreted protein</fullName>
    </submittedName>
</protein>
<dbReference type="EMBL" id="GEGO01006242">
    <property type="protein sequence ID" value="JAR89162.1"/>
    <property type="molecule type" value="Transcribed_RNA"/>
</dbReference>
<sequence>AMPSLFLRLKKPFIFFVTHCSLFTSRFRCALSETWGGTMTLCTMIAKRSMNVCTQRYNDGEPLSINMFIYTLYT</sequence>
<dbReference type="AlphaFoldDB" id="A0A147BFF8"/>
<organism evidence="1">
    <name type="scientific">Ixodes ricinus</name>
    <name type="common">Common tick</name>
    <name type="synonym">Acarus ricinus</name>
    <dbReference type="NCBI Taxonomy" id="34613"/>
    <lineage>
        <taxon>Eukaryota</taxon>
        <taxon>Metazoa</taxon>
        <taxon>Ecdysozoa</taxon>
        <taxon>Arthropoda</taxon>
        <taxon>Chelicerata</taxon>
        <taxon>Arachnida</taxon>
        <taxon>Acari</taxon>
        <taxon>Parasitiformes</taxon>
        <taxon>Ixodida</taxon>
        <taxon>Ixodoidea</taxon>
        <taxon>Ixodidae</taxon>
        <taxon>Ixodinae</taxon>
        <taxon>Ixodes</taxon>
    </lineage>
</organism>